<name>A0A4V3WGE3_9BACL</name>
<keyword evidence="9" id="KW-1185">Reference proteome</keyword>
<gene>
    <name evidence="8" type="ORF">E6C55_04065</name>
</gene>
<evidence type="ECO:0000256" key="1">
    <source>
        <dbReference type="ARBA" id="ARBA00004651"/>
    </source>
</evidence>
<evidence type="ECO:0000256" key="5">
    <source>
        <dbReference type="ARBA" id="ARBA00023136"/>
    </source>
</evidence>
<dbReference type="Gene3D" id="3.30.70.120">
    <property type="match status" value="1"/>
</dbReference>
<dbReference type="InterPro" id="IPR019264">
    <property type="entry name" value="DUF2179"/>
</dbReference>
<dbReference type="PIRSF" id="PIRSF006483">
    <property type="entry name" value="Membrane_protein_YitT"/>
    <property type="match status" value="1"/>
</dbReference>
<dbReference type="CDD" id="cd16380">
    <property type="entry name" value="YitT_C"/>
    <property type="match status" value="1"/>
</dbReference>
<dbReference type="InterPro" id="IPR051461">
    <property type="entry name" value="UPF0750_membrane"/>
</dbReference>
<keyword evidence="5 6" id="KW-0472">Membrane</keyword>
<feature type="transmembrane region" description="Helical" evidence="6">
    <location>
        <begin position="77"/>
        <end position="98"/>
    </location>
</feature>
<reference evidence="8 9" key="1">
    <citation type="submission" date="2019-04" db="EMBL/GenBank/DDBJ databases">
        <title>Cohnella sp. nov. isolated from preserved vegetables.</title>
        <authorList>
            <person name="Lin S.-Y."/>
            <person name="Hung M.-H."/>
            <person name="Young C.-C."/>
        </authorList>
    </citation>
    <scope>NUCLEOTIDE SEQUENCE [LARGE SCALE GENOMIC DNA]</scope>
    <source>
        <strain evidence="8 9">CC-MHH1044</strain>
    </source>
</reference>
<evidence type="ECO:0000259" key="7">
    <source>
        <dbReference type="Pfam" id="PF10035"/>
    </source>
</evidence>
<evidence type="ECO:0000313" key="8">
    <source>
        <dbReference type="EMBL" id="THF83863.1"/>
    </source>
</evidence>
<comment type="caution">
    <text evidence="8">The sequence shown here is derived from an EMBL/GenBank/DDBJ whole genome shotgun (WGS) entry which is preliminary data.</text>
</comment>
<feature type="transmembrane region" description="Helical" evidence="6">
    <location>
        <begin position="38"/>
        <end position="65"/>
    </location>
</feature>
<dbReference type="EMBL" id="SSOB01000003">
    <property type="protein sequence ID" value="THF83863.1"/>
    <property type="molecule type" value="Genomic_DNA"/>
</dbReference>
<dbReference type="PANTHER" id="PTHR33545">
    <property type="entry name" value="UPF0750 MEMBRANE PROTEIN YITT-RELATED"/>
    <property type="match status" value="1"/>
</dbReference>
<accession>A0A4V3WGE3</accession>
<evidence type="ECO:0000256" key="6">
    <source>
        <dbReference type="SAM" id="Phobius"/>
    </source>
</evidence>
<evidence type="ECO:0000256" key="2">
    <source>
        <dbReference type="ARBA" id="ARBA00022475"/>
    </source>
</evidence>
<feature type="transmembrane region" description="Helical" evidence="6">
    <location>
        <begin position="145"/>
        <end position="165"/>
    </location>
</feature>
<proteinExistence type="predicted"/>
<evidence type="ECO:0000256" key="4">
    <source>
        <dbReference type="ARBA" id="ARBA00022989"/>
    </source>
</evidence>
<keyword evidence="4 6" id="KW-1133">Transmembrane helix</keyword>
<dbReference type="InterPro" id="IPR003740">
    <property type="entry name" value="YitT"/>
</dbReference>
<dbReference type="Proteomes" id="UP000310636">
    <property type="component" value="Unassembled WGS sequence"/>
</dbReference>
<sequence length="279" mass="30120">MTNGKALAIGIAIMLVSSAAIAAGFRLLIIPEGLLSGGLSGVAIIVGYISGWNIGILYFVLNIPVLMWGLTALGRRFILLSIANVAFTTLFMQIIPLGDLTDERLISSAFGGALVGAGTAVALRYGGSSGGFDIIASIISRKRDLPVGILIFILNTAVVLALGLYNRDWDAAFYSMLSIFVTGKVIDAVHTPHRKVTAFIVTNRTSELAGRLLRIPRGVTILRTRGAYTSEEKDMLMTVTTRYELAELRKLVRDVDPQAFVNVVQTIDVIGEFRKKPLH</sequence>
<protein>
    <submittedName>
        <fullName evidence="8">YitT family protein</fullName>
    </submittedName>
</protein>
<comment type="subcellular location">
    <subcellularLocation>
        <location evidence="1">Cell membrane</location>
        <topology evidence="1">Multi-pass membrane protein</topology>
    </subcellularLocation>
</comment>
<dbReference type="RefSeq" id="WP_136368491.1">
    <property type="nucleotide sequence ID" value="NZ_SSOB01000003.1"/>
</dbReference>
<dbReference type="Pfam" id="PF10035">
    <property type="entry name" value="DUF2179"/>
    <property type="match status" value="1"/>
</dbReference>
<dbReference type="Pfam" id="PF02588">
    <property type="entry name" value="YitT_membrane"/>
    <property type="match status" value="1"/>
</dbReference>
<evidence type="ECO:0000313" key="9">
    <source>
        <dbReference type="Proteomes" id="UP000310636"/>
    </source>
</evidence>
<feature type="domain" description="DUF2179" evidence="7">
    <location>
        <begin position="217"/>
        <end position="271"/>
    </location>
</feature>
<dbReference type="GO" id="GO:0005886">
    <property type="term" value="C:plasma membrane"/>
    <property type="evidence" value="ECO:0007669"/>
    <property type="project" value="UniProtKB-SubCell"/>
</dbReference>
<dbReference type="PANTHER" id="PTHR33545:SF5">
    <property type="entry name" value="UPF0750 MEMBRANE PROTEIN YITT"/>
    <property type="match status" value="1"/>
</dbReference>
<dbReference type="InterPro" id="IPR015867">
    <property type="entry name" value="N-reg_PII/ATP_PRibTrfase_C"/>
</dbReference>
<keyword evidence="2" id="KW-1003">Cell membrane</keyword>
<feature type="transmembrane region" description="Helical" evidence="6">
    <location>
        <begin position="104"/>
        <end position="125"/>
    </location>
</feature>
<keyword evidence="3 6" id="KW-0812">Transmembrane</keyword>
<organism evidence="8 9">
    <name type="scientific">Cohnella fermenti</name>
    <dbReference type="NCBI Taxonomy" id="2565925"/>
    <lineage>
        <taxon>Bacteria</taxon>
        <taxon>Bacillati</taxon>
        <taxon>Bacillota</taxon>
        <taxon>Bacilli</taxon>
        <taxon>Bacillales</taxon>
        <taxon>Paenibacillaceae</taxon>
        <taxon>Cohnella</taxon>
    </lineage>
</organism>
<evidence type="ECO:0000256" key="3">
    <source>
        <dbReference type="ARBA" id="ARBA00022692"/>
    </source>
</evidence>
<dbReference type="AlphaFoldDB" id="A0A4V3WGE3"/>
<dbReference type="OrthoDB" id="2417289at2"/>